<dbReference type="EMBL" id="JANHOG010000915">
    <property type="protein sequence ID" value="KAJ3550012.1"/>
    <property type="molecule type" value="Genomic_DNA"/>
</dbReference>
<keyword evidence="2" id="KW-1185">Reference proteome</keyword>
<gene>
    <name evidence="1" type="ORF">NM688_g5119</name>
</gene>
<evidence type="ECO:0000313" key="2">
    <source>
        <dbReference type="Proteomes" id="UP001148662"/>
    </source>
</evidence>
<organism evidence="1 2">
    <name type="scientific">Phlebia brevispora</name>
    <dbReference type="NCBI Taxonomy" id="194682"/>
    <lineage>
        <taxon>Eukaryota</taxon>
        <taxon>Fungi</taxon>
        <taxon>Dikarya</taxon>
        <taxon>Basidiomycota</taxon>
        <taxon>Agaricomycotina</taxon>
        <taxon>Agaricomycetes</taxon>
        <taxon>Polyporales</taxon>
        <taxon>Meruliaceae</taxon>
        <taxon>Phlebia</taxon>
    </lineage>
</organism>
<evidence type="ECO:0000313" key="1">
    <source>
        <dbReference type="EMBL" id="KAJ3550012.1"/>
    </source>
</evidence>
<reference evidence="1" key="1">
    <citation type="submission" date="2022-07" db="EMBL/GenBank/DDBJ databases">
        <title>Genome Sequence of Phlebia brevispora.</title>
        <authorList>
            <person name="Buettner E."/>
        </authorList>
    </citation>
    <scope>NUCLEOTIDE SEQUENCE</scope>
    <source>
        <strain evidence="1">MPL23</strain>
    </source>
</reference>
<comment type="caution">
    <text evidence="1">The sequence shown here is derived from an EMBL/GenBank/DDBJ whole genome shotgun (WGS) entry which is preliminary data.</text>
</comment>
<protein>
    <submittedName>
        <fullName evidence="1">Uncharacterized protein</fullName>
    </submittedName>
</protein>
<dbReference type="Proteomes" id="UP001148662">
    <property type="component" value="Unassembled WGS sequence"/>
</dbReference>
<accession>A0ACC1T046</accession>
<sequence>MHKGVPAHLLHVFVPQSSDISRLEYFDRVQTSLRIALLLRAMSVVFRVYSLMLPIPTIADKFSSKLKSIYERPVLSIRRKSPPLLVSAKMFQRATSILIVSVLFAGLSSATCTDPSRQVELCCQNLAPYSSNAYVYQNICDITTTDQSILMATFCEPAPAGGCTVPSGGYDACCVSEASCQSGVDGPVGVNCTVHSKVNALAICETKVRAELNIKNANMHGTGMVIQERCESPPAIDIA</sequence>
<proteinExistence type="predicted"/>
<name>A0ACC1T046_9APHY</name>